<evidence type="ECO:0000256" key="2">
    <source>
        <dbReference type="SAM" id="SignalP"/>
    </source>
</evidence>
<protein>
    <submittedName>
        <fullName evidence="3">Uncharacterized protein</fullName>
    </submittedName>
</protein>
<reference evidence="3 4" key="1">
    <citation type="submission" date="2017-03" db="EMBL/GenBank/DDBJ databases">
        <title>WGS assembly of Porphyra umbilicalis.</title>
        <authorList>
            <person name="Brawley S.H."/>
            <person name="Blouin N.A."/>
            <person name="Ficko-Blean E."/>
            <person name="Wheeler G.L."/>
            <person name="Lohr M."/>
            <person name="Goodson H.V."/>
            <person name="Jenkins J.W."/>
            <person name="Blaby-Haas C.E."/>
            <person name="Helliwell K.E."/>
            <person name="Chan C."/>
            <person name="Marriage T."/>
            <person name="Bhattacharya D."/>
            <person name="Klein A.S."/>
            <person name="Badis Y."/>
            <person name="Brodie J."/>
            <person name="Cao Y."/>
            <person name="Collen J."/>
            <person name="Dittami S.M."/>
            <person name="Gachon C.M."/>
            <person name="Green B.R."/>
            <person name="Karpowicz S."/>
            <person name="Kim J.W."/>
            <person name="Kudahl U."/>
            <person name="Lin S."/>
            <person name="Michel G."/>
            <person name="Mittag M."/>
            <person name="Olson B.J."/>
            <person name="Pangilinan J."/>
            <person name="Peng Y."/>
            <person name="Qiu H."/>
            <person name="Shu S."/>
            <person name="Singer J.T."/>
            <person name="Smith A.G."/>
            <person name="Sprecher B.N."/>
            <person name="Wagner V."/>
            <person name="Wang W."/>
            <person name="Wang Z.-Y."/>
            <person name="Yan J."/>
            <person name="Yarish C."/>
            <person name="Zoeuner-Riek S."/>
            <person name="Zhuang Y."/>
            <person name="Zou Y."/>
            <person name="Lindquist E.A."/>
            <person name="Grimwood J."/>
            <person name="Barry K."/>
            <person name="Rokhsar D.S."/>
            <person name="Schmutz J."/>
            <person name="Stiller J.W."/>
            <person name="Grossman A.R."/>
            <person name="Prochnik S.E."/>
        </authorList>
    </citation>
    <scope>NUCLEOTIDE SEQUENCE [LARGE SCALE GENOMIC DNA]</scope>
    <source>
        <strain evidence="3">4086291</strain>
    </source>
</reference>
<feature type="signal peptide" evidence="2">
    <location>
        <begin position="1"/>
        <end position="21"/>
    </location>
</feature>
<keyword evidence="2" id="KW-0732">Signal</keyword>
<dbReference type="AlphaFoldDB" id="A0A1X6PGG8"/>
<evidence type="ECO:0000313" key="3">
    <source>
        <dbReference type="EMBL" id="OSX79949.1"/>
    </source>
</evidence>
<evidence type="ECO:0000256" key="1">
    <source>
        <dbReference type="SAM" id="MobiDB-lite"/>
    </source>
</evidence>
<dbReference type="InterPro" id="IPR032710">
    <property type="entry name" value="NTF2-like_dom_sf"/>
</dbReference>
<dbReference type="SUPFAM" id="SSF54427">
    <property type="entry name" value="NTF2-like"/>
    <property type="match status" value="1"/>
</dbReference>
<evidence type="ECO:0000313" key="4">
    <source>
        <dbReference type="Proteomes" id="UP000218209"/>
    </source>
</evidence>
<dbReference type="EMBL" id="KV918783">
    <property type="protein sequence ID" value="OSX79949.1"/>
    <property type="molecule type" value="Genomic_DNA"/>
</dbReference>
<feature type="chain" id="PRO_5010857981" evidence="2">
    <location>
        <begin position="22"/>
        <end position="630"/>
    </location>
</feature>
<accession>A0A1X6PGG8</accession>
<proteinExistence type="predicted"/>
<sequence>MAAFLVSFFLISRSYVRFRAASVVQVTLTREAVHDLPMRIHRASPAAPRDARPGASVGGVTSAAHRCLRHGRCGCRSRDHGRCRRLPRHRQCRRCRRCRRRRFRFPLRPTASPDHGVSSGPRVAAGRPPTPATRRRRAAGRAAAGRGGGAAATGHSGADAAAANGAAVPLSPPVHRVVAVPVVNVPHPPARRGRCRRAPPPPPPAAGTSDAFRAALTAYLDGEHAPLTALLDDTVVWESPLFALSGKAAVLEQLAATAAFLENPAVYFPPASVADAAAAGVEWTVSGVWGVPTRPRVLLAGGSRLRPHRRAAGGWRGGGGRAGAGAGAALSRLGGLLPNLNWGGKARAPPPPTPDEVADALAIGAAGDAPATPPVAYEVVVQPGRMELVATTPLMPTDRLHGMYEVPIAPAVLFTGEVRRREQYESVAGITLTIEAATAADVAAAAAAAAAEEEAAAAEEAAAKAKANDGRDAAAADSADGADGAADGAAAAAAWDGRRVVRWSIPAPSAFARTPPPAPSSPRVAYVHAPTVVLGVAPYTPPDGGGWAAAAAAAAGLLAAARRDGWAVAPGGAVRVTQFHGKVGWNGRGAPAICTFATVPGAARAAEVAVPLVWAGEGGGGRVPPLWEEQ</sequence>
<feature type="region of interest" description="Disordered" evidence="1">
    <location>
        <begin position="107"/>
        <end position="157"/>
    </location>
</feature>
<dbReference type="Proteomes" id="UP000218209">
    <property type="component" value="Unassembled WGS sequence"/>
</dbReference>
<gene>
    <name evidence="3" type="ORF">BU14_0066s0002</name>
</gene>
<feature type="region of interest" description="Disordered" evidence="1">
    <location>
        <begin position="185"/>
        <end position="208"/>
    </location>
</feature>
<organism evidence="3 4">
    <name type="scientific">Porphyra umbilicalis</name>
    <name type="common">Purple laver</name>
    <name type="synonym">Red alga</name>
    <dbReference type="NCBI Taxonomy" id="2786"/>
    <lineage>
        <taxon>Eukaryota</taxon>
        <taxon>Rhodophyta</taxon>
        <taxon>Bangiophyceae</taxon>
        <taxon>Bangiales</taxon>
        <taxon>Bangiaceae</taxon>
        <taxon>Porphyra</taxon>
    </lineage>
</organism>
<name>A0A1X6PGG8_PORUM</name>
<keyword evidence="4" id="KW-1185">Reference proteome</keyword>